<dbReference type="AlphaFoldDB" id="Q47VH6"/>
<dbReference type="Proteomes" id="UP000000547">
    <property type="component" value="Chromosome"/>
</dbReference>
<organism evidence="1 2">
    <name type="scientific">Colwellia psychrerythraea (strain 34H / ATCC BAA-681)</name>
    <name type="common">Vibrio psychroerythus</name>
    <dbReference type="NCBI Taxonomy" id="167879"/>
    <lineage>
        <taxon>Bacteria</taxon>
        <taxon>Pseudomonadati</taxon>
        <taxon>Pseudomonadota</taxon>
        <taxon>Gammaproteobacteria</taxon>
        <taxon>Alteromonadales</taxon>
        <taxon>Colwelliaceae</taxon>
        <taxon>Colwellia</taxon>
    </lineage>
</organism>
<protein>
    <submittedName>
        <fullName evidence="1">Uncharacterized protein</fullName>
    </submittedName>
</protein>
<sequence>MDQFIAHLARMKRLRGKALIEENGNFLVNINNDACKPLPLLGTRPLGTH</sequence>
<accession>Q47VH6</accession>
<gene>
    <name evidence="1" type="ordered locus">CPS_4548</name>
</gene>
<name>Q47VH6_COLP3</name>
<reference evidence="1" key="1">
    <citation type="journal article" date="2005" name="Proc. Natl. Acad. Sci. U.S.A.">
        <title>The psychrophilic lifestyle as revealed by the genome sequence of Colwellia psychrerythraea 34H through genomic and proteomic analyses.</title>
        <authorList>
            <person name="Methe B.A."/>
            <person name="Nelson K.E."/>
            <person name="Deming J.W."/>
            <person name="Momen B."/>
            <person name="Melamud E."/>
            <person name="Zhang X."/>
            <person name="Moult J."/>
            <person name="Madupu R."/>
            <person name="Nelson W.C."/>
            <person name="Dodson R.J."/>
            <person name="Brinkac L.M."/>
            <person name="Daugherty S.C."/>
            <person name="Durkin A.S."/>
            <person name="DeBoy R.T."/>
            <person name="Kolonay J.F."/>
            <person name="Sullivan S.A."/>
            <person name="Zhou L."/>
            <person name="Davidsen T.M."/>
            <person name="Wu M."/>
            <person name="Huston A.L."/>
            <person name="Lewis M."/>
            <person name="Weaver B."/>
            <person name="Weidman J.F."/>
            <person name="Khouri H."/>
            <person name="Utterback T.R."/>
            <person name="Feldblyum T.V."/>
            <person name="Fraser C.M."/>
        </authorList>
    </citation>
    <scope>NUCLEOTIDE SEQUENCE [LARGE SCALE GENOMIC DNA]</scope>
    <source>
        <strain evidence="1">34H</strain>
    </source>
</reference>
<dbReference type="KEGG" id="cps:CPS_4548"/>
<evidence type="ECO:0000313" key="1">
    <source>
        <dbReference type="EMBL" id="AAZ27018.1"/>
    </source>
</evidence>
<dbReference type="HOGENOM" id="CLU_3134483_0_0_6"/>
<dbReference type="STRING" id="167879.CPS_4548"/>
<evidence type="ECO:0000313" key="2">
    <source>
        <dbReference type="Proteomes" id="UP000000547"/>
    </source>
</evidence>
<proteinExistence type="predicted"/>
<dbReference type="EMBL" id="CP000083">
    <property type="protein sequence ID" value="AAZ27018.1"/>
    <property type="molecule type" value="Genomic_DNA"/>
</dbReference>